<dbReference type="Proteomes" id="UP000618733">
    <property type="component" value="Unassembled WGS sequence"/>
</dbReference>
<evidence type="ECO:0000313" key="2">
    <source>
        <dbReference type="EMBL" id="MBK0421866.1"/>
    </source>
</evidence>
<dbReference type="InterPro" id="IPR011008">
    <property type="entry name" value="Dimeric_a/b-barrel"/>
</dbReference>
<organism evidence="2 3">
    <name type="scientific">Leucobacter edaphi</name>
    <dbReference type="NCBI Taxonomy" id="2796472"/>
    <lineage>
        <taxon>Bacteria</taxon>
        <taxon>Bacillati</taxon>
        <taxon>Actinomycetota</taxon>
        <taxon>Actinomycetes</taxon>
        <taxon>Micrococcales</taxon>
        <taxon>Microbacteriaceae</taxon>
        <taxon>Leucobacter</taxon>
    </lineage>
</organism>
<proteinExistence type="predicted"/>
<dbReference type="RefSeq" id="WP_200132079.1">
    <property type="nucleotide sequence ID" value="NZ_JAEHOI010000006.1"/>
</dbReference>
<accession>A0A934UXQ3</accession>
<sequence>MRFLLLHHETEEDLAARPAEEVESAVAFAARFEDELAARSELEWGEVLGADEAAIVVSPGGSVEPASAGPGAVRTGSGAGSAPLLRRVWAVRVADEARARELAADLADGIAARIELRECLPASQRP</sequence>
<evidence type="ECO:0000256" key="1">
    <source>
        <dbReference type="SAM" id="MobiDB-lite"/>
    </source>
</evidence>
<keyword evidence="3" id="KW-1185">Reference proteome</keyword>
<evidence type="ECO:0008006" key="4">
    <source>
        <dbReference type="Google" id="ProtNLM"/>
    </source>
</evidence>
<protein>
    <recommendedName>
        <fullName evidence="4">YCII-related domain-containing protein</fullName>
    </recommendedName>
</protein>
<dbReference type="Gene3D" id="3.30.70.1060">
    <property type="entry name" value="Dimeric alpha+beta barrel"/>
    <property type="match status" value="1"/>
</dbReference>
<feature type="region of interest" description="Disordered" evidence="1">
    <location>
        <begin position="61"/>
        <end position="80"/>
    </location>
</feature>
<reference evidence="2" key="1">
    <citation type="submission" date="2020-12" db="EMBL/GenBank/DDBJ databases">
        <title>Leucobacter sp. CAS2, isolated from Chromium sludge.</title>
        <authorList>
            <person name="Xu Z."/>
        </authorList>
    </citation>
    <scope>NUCLEOTIDE SEQUENCE</scope>
    <source>
        <strain evidence="2">CSA2</strain>
    </source>
</reference>
<gene>
    <name evidence="2" type="ORF">JD292_07240</name>
</gene>
<dbReference type="AlphaFoldDB" id="A0A934UXQ3"/>
<comment type="caution">
    <text evidence="2">The sequence shown here is derived from an EMBL/GenBank/DDBJ whole genome shotgun (WGS) entry which is preliminary data.</text>
</comment>
<dbReference type="EMBL" id="JAEHOI010000006">
    <property type="protein sequence ID" value="MBK0421866.1"/>
    <property type="molecule type" value="Genomic_DNA"/>
</dbReference>
<dbReference type="SUPFAM" id="SSF54909">
    <property type="entry name" value="Dimeric alpha+beta barrel"/>
    <property type="match status" value="1"/>
</dbReference>
<name>A0A934UXQ3_9MICO</name>
<evidence type="ECO:0000313" key="3">
    <source>
        <dbReference type="Proteomes" id="UP000618733"/>
    </source>
</evidence>